<dbReference type="AlphaFoldDB" id="A0AAQ3UZ56"/>
<reference evidence="2" key="1">
    <citation type="submission" date="2024-02" db="EMBL/GenBank/DDBJ databases">
        <title>Neisseria leonii sp. nov.</title>
        <authorList>
            <person name="Boutroux M."/>
            <person name="Favre-Rochex S."/>
            <person name="Gorgette O."/>
            <person name="Touak G."/>
            <person name="Muhle E."/>
            <person name="Chesneau O."/>
            <person name="Clermont D."/>
            <person name="Rahi P."/>
        </authorList>
    </citation>
    <scope>NUCLEOTIDE SEQUENCE</scope>
    <source>
        <strain evidence="2">51.81</strain>
    </source>
</reference>
<evidence type="ECO:0000256" key="1">
    <source>
        <dbReference type="SAM" id="Phobius"/>
    </source>
</evidence>
<sequence>MLELIDRSSKIRRFLYFQTAALLAAVLIWRLPDVLLALKQAV</sequence>
<accession>A0AAQ3UZ56</accession>
<keyword evidence="1" id="KW-0472">Membrane</keyword>
<proteinExistence type="predicted"/>
<dbReference type="RefSeq" id="WP_338691847.1">
    <property type="nucleotide sequence ID" value="NZ_CP145811.1"/>
</dbReference>
<evidence type="ECO:0000313" key="3">
    <source>
        <dbReference type="Proteomes" id="UP001149607"/>
    </source>
</evidence>
<evidence type="ECO:0000313" key="2">
    <source>
        <dbReference type="EMBL" id="WWY03630.1"/>
    </source>
</evidence>
<protein>
    <submittedName>
        <fullName evidence="2">Uncharacterized protein</fullName>
    </submittedName>
</protein>
<dbReference type="Proteomes" id="UP001149607">
    <property type="component" value="Chromosome"/>
</dbReference>
<name>A0AAQ3UZ56_9NEIS</name>
<dbReference type="EMBL" id="CP146598">
    <property type="protein sequence ID" value="WWY03630.1"/>
    <property type="molecule type" value="Genomic_DNA"/>
</dbReference>
<organism evidence="2 3">
    <name type="scientific">Neisseria leonii</name>
    <dbReference type="NCBI Taxonomy" id="2995413"/>
    <lineage>
        <taxon>Bacteria</taxon>
        <taxon>Pseudomonadati</taxon>
        <taxon>Pseudomonadota</taxon>
        <taxon>Betaproteobacteria</taxon>
        <taxon>Neisseriales</taxon>
        <taxon>Neisseriaceae</taxon>
        <taxon>Neisseria</taxon>
    </lineage>
</organism>
<gene>
    <name evidence="2" type="ORF">V9W64_02495</name>
</gene>
<keyword evidence="1" id="KW-0812">Transmembrane</keyword>
<keyword evidence="3" id="KW-1185">Reference proteome</keyword>
<feature type="transmembrane region" description="Helical" evidence="1">
    <location>
        <begin position="14"/>
        <end position="32"/>
    </location>
</feature>
<keyword evidence="1" id="KW-1133">Transmembrane helix</keyword>